<gene>
    <name evidence="5" type="ORF">CZ814_00248</name>
    <name evidence="4" type="ORF">VXS06_11970</name>
</gene>
<feature type="domain" description="AB hydrolase-1" evidence="3">
    <location>
        <begin position="30"/>
        <end position="272"/>
    </location>
</feature>
<reference evidence="4 7" key="2">
    <citation type="submission" date="2024-01" db="EMBL/GenBank/DDBJ databases">
        <title>Active colonisers of the gastrointestinal tract of Atlantic salmon farmed in a warm water region.</title>
        <authorList>
            <person name="Bowman J.P."/>
        </authorList>
    </citation>
    <scope>NUCLEOTIDE SEQUENCE [LARGE SCALE GENOMIC DNA]</scope>
    <source>
        <strain evidence="4 7">S3MW1</strain>
    </source>
</reference>
<dbReference type="InterPro" id="IPR050266">
    <property type="entry name" value="AB_hydrolase_sf"/>
</dbReference>
<dbReference type="GO" id="GO:0016020">
    <property type="term" value="C:membrane"/>
    <property type="evidence" value="ECO:0007669"/>
    <property type="project" value="TreeGrafter"/>
</dbReference>
<dbReference type="GO" id="GO:0050357">
    <property type="term" value="F:tropinesterase activity"/>
    <property type="evidence" value="ECO:0007669"/>
    <property type="project" value="UniProtKB-EC"/>
</dbReference>
<dbReference type="Proteomes" id="UP000191116">
    <property type="component" value="Unassembled WGS sequence"/>
</dbReference>
<dbReference type="EMBL" id="JAYXUG010000008">
    <property type="protein sequence ID" value="MEC6832475.1"/>
    <property type="molecule type" value="Genomic_DNA"/>
</dbReference>
<proteinExistence type="inferred from homology"/>
<evidence type="ECO:0000313" key="5">
    <source>
        <dbReference type="EMBL" id="SJZ45911.1"/>
    </source>
</evidence>
<evidence type="ECO:0000313" key="4">
    <source>
        <dbReference type="EMBL" id="MEC6832475.1"/>
    </source>
</evidence>
<protein>
    <submittedName>
        <fullName evidence="4">Alpha/beta hydrolase</fullName>
    </submittedName>
    <submittedName>
        <fullName evidence="5">Tropinesterase</fullName>
        <ecNumber evidence="5">3.1.1.10</ecNumber>
    </submittedName>
</protein>
<evidence type="ECO:0000256" key="2">
    <source>
        <dbReference type="ARBA" id="ARBA00022801"/>
    </source>
</evidence>
<name>A0A1T4KU04_9GAMM</name>
<evidence type="ECO:0000313" key="6">
    <source>
        <dbReference type="Proteomes" id="UP000191116"/>
    </source>
</evidence>
<dbReference type="PRINTS" id="PR00111">
    <property type="entry name" value="ABHYDROLASE"/>
</dbReference>
<dbReference type="RefSeq" id="WP_080173052.1">
    <property type="nucleotide sequence ID" value="NZ_AP024854.1"/>
</dbReference>
<comment type="similarity">
    <text evidence="1">Belongs to the AB hydrolase superfamily.</text>
</comment>
<dbReference type="EMBL" id="FUWP01000001">
    <property type="protein sequence ID" value="SJZ45911.1"/>
    <property type="molecule type" value="Genomic_DNA"/>
</dbReference>
<dbReference type="OrthoDB" id="149912at2"/>
<dbReference type="InterPro" id="IPR000073">
    <property type="entry name" value="AB_hydrolase_1"/>
</dbReference>
<dbReference type="Proteomes" id="UP001306119">
    <property type="component" value="Unassembled WGS sequence"/>
</dbReference>
<dbReference type="SUPFAM" id="SSF53474">
    <property type="entry name" value="alpha/beta-Hydrolases"/>
    <property type="match status" value="1"/>
</dbReference>
<accession>A0A1T4KU04</accession>
<reference evidence="5 6" key="1">
    <citation type="submission" date="2017-02" db="EMBL/GenBank/DDBJ databases">
        <authorList>
            <person name="Peterson S.W."/>
        </authorList>
    </citation>
    <scope>NUCLEOTIDE SEQUENCE [LARGE SCALE GENOMIC DNA]</scope>
    <source>
        <strain evidence="5 6">CECT 9189</strain>
    </source>
</reference>
<evidence type="ECO:0000256" key="1">
    <source>
        <dbReference type="ARBA" id="ARBA00008645"/>
    </source>
</evidence>
<evidence type="ECO:0000259" key="3">
    <source>
        <dbReference type="Pfam" id="PF00561"/>
    </source>
</evidence>
<dbReference type="InterPro" id="IPR029058">
    <property type="entry name" value="AB_hydrolase_fold"/>
</dbReference>
<dbReference type="PANTHER" id="PTHR43798:SF14">
    <property type="entry name" value="SERINE HYDROLASE-LIKE PROTEIN DDB_G0286239"/>
    <property type="match status" value="1"/>
</dbReference>
<evidence type="ECO:0000313" key="7">
    <source>
        <dbReference type="Proteomes" id="UP001306119"/>
    </source>
</evidence>
<dbReference type="PANTHER" id="PTHR43798">
    <property type="entry name" value="MONOACYLGLYCEROL LIPASE"/>
    <property type="match status" value="1"/>
</dbReference>
<sequence length="292" mass="33178">MKEITLTLAEYNLAAYSSIDVTTAMSASKPLLVLLHGWQDNAATFASLWPLLITDYDIIALDWPGHGKSDYKSADNYYHFVDYIDDLHQVITQLKPTKVHLIGHSLGAIVAGCYAAIFPEYVDKIVLIEGLSPLTEPSQMVAERLRMGIMSRQRYRRQQQRLQQRSMATFEDAVMLRANVNRLPASLLGAVVKRATIERDGRWYWRHDPRLRCDSLYRMAQQHAQTLLSCIQVPVLSIIGTDGYATLRQCDANGWGINDFTQVMVFGGHHCHLQSSNDVYRHIRAFIPTQLD</sequence>
<keyword evidence="2 5" id="KW-0378">Hydrolase</keyword>
<dbReference type="Gene3D" id="3.40.50.1820">
    <property type="entry name" value="alpha/beta hydrolase"/>
    <property type="match status" value="1"/>
</dbReference>
<dbReference type="EC" id="3.1.1.10" evidence="5"/>
<keyword evidence="7" id="KW-1185">Reference proteome</keyword>
<dbReference type="Pfam" id="PF00561">
    <property type="entry name" value="Abhydrolase_1"/>
    <property type="match status" value="1"/>
</dbReference>
<organism evidence="5 6">
    <name type="scientific">Photobacterium toruni</name>
    <dbReference type="NCBI Taxonomy" id="1935446"/>
    <lineage>
        <taxon>Bacteria</taxon>
        <taxon>Pseudomonadati</taxon>
        <taxon>Pseudomonadota</taxon>
        <taxon>Gammaproteobacteria</taxon>
        <taxon>Vibrionales</taxon>
        <taxon>Vibrionaceae</taxon>
        <taxon>Photobacterium</taxon>
    </lineage>
</organism>
<dbReference type="AlphaFoldDB" id="A0A1T4KU04"/>